<reference evidence="2 3" key="2">
    <citation type="submission" date="2009-02" db="EMBL/GenBank/DDBJ databases">
        <title>Draft genome sequence of Eubacterium hallii (DSM 3353).</title>
        <authorList>
            <person name="Sudarsanam P."/>
            <person name="Ley R."/>
            <person name="Guruge J."/>
            <person name="Turnbaugh P.J."/>
            <person name="Mahowald M."/>
            <person name="Liep D."/>
            <person name="Gordon J."/>
        </authorList>
    </citation>
    <scope>NUCLEOTIDE SEQUENCE [LARGE SCALE GENOMIC DNA]</scope>
    <source>
        <strain evidence="2 3">DSM 3353</strain>
    </source>
</reference>
<keyword evidence="1" id="KW-0732">Signal</keyword>
<evidence type="ECO:0000313" key="3">
    <source>
        <dbReference type="Proteomes" id="UP000003174"/>
    </source>
</evidence>
<sequence>MKKRKLLSRVLCLILCLCLAIELIPSEAYANTLKGIDKAVSSQDKPVK</sequence>
<dbReference type="Proteomes" id="UP000003174">
    <property type="component" value="Unassembled WGS sequence"/>
</dbReference>
<organism evidence="2 3">
    <name type="scientific">Anaerobutyricum hallii DSM 3353</name>
    <dbReference type="NCBI Taxonomy" id="411469"/>
    <lineage>
        <taxon>Bacteria</taxon>
        <taxon>Bacillati</taxon>
        <taxon>Bacillota</taxon>
        <taxon>Clostridia</taxon>
        <taxon>Lachnospirales</taxon>
        <taxon>Lachnospiraceae</taxon>
        <taxon>Anaerobutyricum</taxon>
    </lineage>
</organism>
<accession>C0EUA3</accession>
<dbReference type="AlphaFoldDB" id="C0EUA3"/>
<comment type="caution">
    <text evidence="2">The sequence shown here is derived from an EMBL/GenBank/DDBJ whole genome shotgun (WGS) entry which is preliminary data.</text>
</comment>
<dbReference type="RefSeq" id="WP_005345356.1">
    <property type="nucleotide sequence ID" value="NZ_ACEP01000051.1"/>
</dbReference>
<reference evidence="2 3" key="1">
    <citation type="submission" date="2009-01" db="EMBL/GenBank/DDBJ databases">
        <authorList>
            <person name="Fulton L."/>
            <person name="Clifton S."/>
            <person name="Fulton B."/>
            <person name="Xu J."/>
            <person name="Minx P."/>
            <person name="Pepin K.H."/>
            <person name="Johnson M."/>
            <person name="Bhonagiri V."/>
            <person name="Nash W.E."/>
            <person name="Mardis E.R."/>
            <person name="Wilson R.K."/>
        </authorList>
    </citation>
    <scope>NUCLEOTIDE SEQUENCE [LARGE SCALE GENOMIC DNA]</scope>
    <source>
        <strain evidence="2 3">DSM 3353</strain>
    </source>
</reference>
<proteinExistence type="predicted"/>
<evidence type="ECO:0000313" key="2">
    <source>
        <dbReference type="EMBL" id="EEG37161.1"/>
    </source>
</evidence>
<evidence type="ECO:0000256" key="1">
    <source>
        <dbReference type="SAM" id="SignalP"/>
    </source>
</evidence>
<feature type="chain" id="PRO_5002896318" evidence="1">
    <location>
        <begin position="31"/>
        <end position="48"/>
    </location>
</feature>
<name>C0EUA3_9FIRM</name>
<feature type="signal peptide" evidence="1">
    <location>
        <begin position="1"/>
        <end position="30"/>
    </location>
</feature>
<protein>
    <submittedName>
        <fullName evidence="2">Uncharacterized protein</fullName>
    </submittedName>
</protein>
<gene>
    <name evidence="2" type="ORF">EUBHAL_00987</name>
</gene>
<dbReference type="EMBL" id="ACEP01000051">
    <property type="protein sequence ID" value="EEG37161.1"/>
    <property type="molecule type" value="Genomic_DNA"/>
</dbReference>